<protein>
    <recommendedName>
        <fullName evidence="5">NTR domain-containing protein</fullName>
    </recommendedName>
</protein>
<keyword evidence="3" id="KW-1015">Disulfide bond</keyword>
<feature type="signal peptide" evidence="4">
    <location>
        <begin position="1"/>
        <end position="20"/>
    </location>
</feature>
<evidence type="ECO:0000256" key="1">
    <source>
        <dbReference type="ARBA" id="ARBA00004613"/>
    </source>
</evidence>
<comment type="subcellular location">
    <subcellularLocation>
        <location evidence="1">Secreted</location>
    </subcellularLocation>
</comment>
<sequence>MIHVFILCFTLLLYFPYTDGCFCSPAQSTKESFCKADWVSHAKILGTSNSGRRNDLNGISYMVEHKDVFKMPTKVKMLPVEINTALADTACGVKLKIGAEYLLAGSVWSNGYFFMYRCGQIVEDNRSSSSAEFGMPMKWRNVSNDTKSLLRTIDCSNHRGTTNTGSNR</sequence>
<proteinExistence type="predicted"/>
<gene>
    <name evidence="6" type="primary">Necator_chrI.g1648</name>
    <name evidence="6" type="ORF">RB195_005522</name>
</gene>
<keyword evidence="2" id="KW-0964">Secreted</keyword>
<dbReference type="PANTHER" id="PTHR11844:SF25">
    <property type="entry name" value="NTR DOMAIN-CONTAINING PROTEIN"/>
    <property type="match status" value="1"/>
</dbReference>
<dbReference type="InterPro" id="IPR001820">
    <property type="entry name" value="TIMP"/>
</dbReference>
<name>A0ABR1BQ53_NECAM</name>
<evidence type="ECO:0000313" key="7">
    <source>
        <dbReference type="Proteomes" id="UP001303046"/>
    </source>
</evidence>
<keyword evidence="4" id="KW-0732">Signal</keyword>
<evidence type="ECO:0000256" key="3">
    <source>
        <dbReference type="ARBA" id="ARBA00023157"/>
    </source>
</evidence>
<dbReference type="InterPro" id="IPR001134">
    <property type="entry name" value="Netrin_domain"/>
</dbReference>
<dbReference type="InterPro" id="IPR008993">
    <property type="entry name" value="TIMP-like_OB-fold"/>
</dbReference>
<dbReference type="PANTHER" id="PTHR11844">
    <property type="entry name" value="METALLOPROTEASE INHIBITOR"/>
    <property type="match status" value="1"/>
</dbReference>
<evidence type="ECO:0000313" key="6">
    <source>
        <dbReference type="EMBL" id="KAK6727906.1"/>
    </source>
</evidence>
<dbReference type="SUPFAM" id="SSF50242">
    <property type="entry name" value="TIMP-like"/>
    <property type="match status" value="1"/>
</dbReference>
<evidence type="ECO:0000256" key="2">
    <source>
        <dbReference type="ARBA" id="ARBA00022525"/>
    </source>
</evidence>
<comment type="caution">
    <text evidence="6">The sequence shown here is derived from an EMBL/GenBank/DDBJ whole genome shotgun (WGS) entry which is preliminary data.</text>
</comment>
<organism evidence="6 7">
    <name type="scientific">Necator americanus</name>
    <name type="common">Human hookworm</name>
    <dbReference type="NCBI Taxonomy" id="51031"/>
    <lineage>
        <taxon>Eukaryota</taxon>
        <taxon>Metazoa</taxon>
        <taxon>Ecdysozoa</taxon>
        <taxon>Nematoda</taxon>
        <taxon>Chromadorea</taxon>
        <taxon>Rhabditida</taxon>
        <taxon>Rhabditina</taxon>
        <taxon>Rhabditomorpha</taxon>
        <taxon>Strongyloidea</taxon>
        <taxon>Ancylostomatidae</taxon>
        <taxon>Bunostominae</taxon>
        <taxon>Necator</taxon>
    </lineage>
</organism>
<dbReference type="SMART" id="SM00206">
    <property type="entry name" value="NTR"/>
    <property type="match status" value="1"/>
</dbReference>
<keyword evidence="7" id="KW-1185">Reference proteome</keyword>
<dbReference type="EMBL" id="JAVFWL010000001">
    <property type="protein sequence ID" value="KAK6727906.1"/>
    <property type="molecule type" value="Genomic_DNA"/>
</dbReference>
<dbReference type="Gene3D" id="2.40.50.120">
    <property type="match status" value="1"/>
</dbReference>
<dbReference type="Pfam" id="PF00965">
    <property type="entry name" value="TIMP"/>
    <property type="match status" value="1"/>
</dbReference>
<evidence type="ECO:0000259" key="5">
    <source>
        <dbReference type="PROSITE" id="PS50189"/>
    </source>
</evidence>
<feature type="chain" id="PRO_5047206953" description="NTR domain-containing protein" evidence="4">
    <location>
        <begin position="21"/>
        <end position="168"/>
    </location>
</feature>
<evidence type="ECO:0000256" key="4">
    <source>
        <dbReference type="SAM" id="SignalP"/>
    </source>
</evidence>
<accession>A0ABR1BQ53</accession>
<reference evidence="6 7" key="1">
    <citation type="submission" date="2023-08" db="EMBL/GenBank/DDBJ databases">
        <title>A Necator americanus chromosomal reference genome.</title>
        <authorList>
            <person name="Ilik V."/>
            <person name="Petrzelkova K.J."/>
            <person name="Pardy F."/>
            <person name="Fuh T."/>
            <person name="Niatou-Singa F.S."/>
            <person name="Gouil Q."/>
            <person name="Baker L."/>
            <person name="Ritchie M.E."/>
            <person name="Jex A.R."/>
            <person name="Gazzola D."/>
            <person name="Li H."/>
            <person name="Toshio Fujiwara R."/>
            <person name="Zhan B."/>
            <person name="Aroian R.V."/>
            <person name="Pafco B."/>
            <person name="Schwarz E.M."/>
        </authorList>
    </citation>
    <scope>NUCLEOTIDE SEQUENCE [LARGE SCALE GENOMIC DNA]</scope>
    <source>
        <strain evidence="6 7">Aroian</strain>
        <tissue evidence="6">Whole animal</tissue>
    </source>
</reference>
<dbReference type="PROSITE" id="PS50189">
    <property type="entry name" value="NTR"/>
    <property type="match status" value="1"/>
</dbReference>
<dbReference type="Proteomes" id="UP001303046">
    <property type="component" value="Unassembled WGS sequence"/>
</dbReference>
<dbReference type="CDD" id="cd03577">
    <property type="entry name" value="NTR_TIMP_like"/>
    <property type="match status" value="1"/>
</dbReference>
<feature type="domain" description="NTR" evidence="5">
    <location>
        <begin position="21"/>
        <end position="155"/>
    </location>
</feature>